<evidence type="ECO:0000313" key="2">
    <source>
        <dbReference type="EMBL" id="EMR49951.1"/>
    </source>
</evidence>
<keyword evidence="1" id="KW-0812">Transmembrane</keyword>
<name>M7RVY4_SALDU</name>
<feature type="transmembrane region" description="Helical" evidence="1">
    <location>
        <begin position="12"/>
        <end position="34"/>
    </location>
</feature>
<comment type="caution">
    <text evidence="2">The sequence shown here is derived from an EMBL/GenBank/DDBJ whole genome shotgun (WGS) entry which is preliminary data.</text>
</comment>
<accession>M7RVY4</accession>
<dbReference type="Proteomes" id="UP000013259">
    <property type="component" value="Unassembled WGS sequence"/>
</dbReference>
<keyword evidence="1" id="KW-1133">Transmembrane helix</keyword>
<organism evidence="2 3">
    <name type="scientific">Salmonella enterica subsp. enterica serovar Dublin str. UC16</name>
    <dbReference type="NCBI Taxonomy" id="1192688"/>
    <lineage>
        <taxon>Bacteria</taxon>
        <taxon>Pseudomonadati</taxon>
        <taxon>Pseudomonadota</taxon>
        <taxon>Gammaproteobacteria</taxon>
        <taxon>Enterobacterales</taxon>
        <taxon>Enterobacteriaceae</taxon>
        <taxon>Salmonella</taxon>
    </lineage>
</organism>
<sequence>MCQLRAANQHQLVFYFFALLNRLSTQVVSACLLFKHPDLLSAPAGSRGGGLKPQSG</sequence>
<dbReference type="HOGENOM" id="CLU_3011675_0_0_6"/>
<dbReference type="EMBL" id="APMR01000150">
    <property type="protein sequence ID" value="EMR49951.1"/>
    <property type="molecule type" value="Genomic_DNA"/>
</dbReference>
<evidence type="ECO:0000313" key="3">
    <source>
        <dbReference type="Proteomes" id="UP000013259"/>
    </source>
</evidence>
<evidence type="ECO:0000256" key="1">
    <source>
        <dbReference type="SAM" id="Phobius"/>
    </source>
</evidence>
<gene>
    <name evidence="2" type="ORF">A670_04825</name>
</gene>
<keyword evidence="1" id="KW-0472">Membrane</keyword>
<proteinExistence type="predicted"/>
<reference evidence="2 3" key="1">
    <citation type="submission" date="2013-02" db="EMBL/GenBank/DDBJ databases">
        <authorList>
            <person name="McClelland M."/>
            <person name="Porwollik S."/>
            <person name="Desai P."/>
            <person name="Cheng P."/>
            <person name="Wollam A."/>
            <person name="Pepin K."/>
            <person name="Bhonagiri V."/>
            <person name="Fulton L."/>
            <person name="Fulton R."/>
            <person name="Delehaunty K."/>
            <person name="Fronick C."/>
            <person name="Godfrey J."/>
            <person name="Waligorski J."/>
            <person name="Appelbaum E."/>
            <person name="Tomlinson C."/>
            <person name="Warren W."/>
            <person name="Sodergren E."/>
            <person name="Weinstock G."/>
            <person name="Wilson R.K."/>
        </authorList>
    </citation>
    <scope>NUCLEOTIDE SEQUENCE [LARGE SCALE GENOMIC DNA]</scope>
    <source>
        <strain evidence="2 3">UC16</strain>
    </source>
</reference>
<dbReference type="AlphaFoldDB" id="M7RVY4"/>
<protein>
    <submittedName>
        <fullName evidence="2">Uncharacterized protein</fullName>
    </submittedName>
</protein>